<evidence type="ECO:0000256" key="9">
    <source>
        <dbReference type="RuleBase" id="RU369079"/>
    </source>
</evidence>
<name>A0ABU9GFW3_COBMA</name>
<evidence type="ECO:0000256" key="7">
    <source>
        <dbReference type="ARBA" id="ARBA00023136"/>
    </source>
</evidence>
<evidence type="ECO:0000256" key="1">
    <source>
        <dbReference type="ARBA" id="ARBA00004429"/>
    </source>
</evidence>
<keyword evidence="7 9" id="KW-0472">Membrane</keyword>
<feature type="transmembrane region" description="Helical" evidence="9">
    <location>
        <begin position="175"/>
        <end position="195"/>
    </location>
</feature>
<evidence type="ECO:0000256" key="5">
    <source>
        <dbReference type="ARBA" id="ARBA00022692"/>
    </source>
</evidence>
<keyword evidence="5 9" id="KW-0812">Transmembrane</keyword>
<dbReference type="RefSeq" id="WP_077378593.1">
    <property type="nucleotide sequence ID" value="NZ_BJOH01000035.1"/>
</dbReference>
<keyword evidence="2 9" id="KW-0813">Transport</keyword>
<dbReference type="InterPro" id="IPR055348">
    <property type="entry name" value="DctQ"/>
</dbReference>
<dbReference type="Pfam" id="PF04290">
    <property type="entry name" value="DctQ"/>
    <property type="match status" value="1"/>
</dbReference>
<keyword evidence="4 9" id="KW-0997">Cell inner membrane</keyword>
<feature type="transmembrane region" description="Helical" evidence="9">
    <location>
        <begin position="34"/>
        <end position="55"/>
    </location>
</feature>
<evidence type="ECO:0000256" key="8">
    <source>
        <dbReference type="ARBA" id="ARBA00038436"/>
    </source>
</evidence>
<keyword evidence="13" id="KW-1185">Reference proteome</keyword>
<proteinExistence type="inferred from homology"/>
<accession>A0ABU9GFW3</accession>
<protein>
    <recommendedName>
        <fullName evidence="9">TRAP transporter small permease protein</fullName>
    </recommendedName>
</protein>
<comment type="function">
    <text evidence="9">Part of the tripartite ATP-independent periplasmic (TRAP) transport system.</text>
</comment>
<feature type="transmembrane region" description="Helical" evidence="9">
    <location>
        <begin position="121"/>
        <end position="142"/>
    </location>
</feature>
<dbReference type="InterPro" id="IPR007387">
    <property type="entry name" value="TRAP_DctQ"/>
</dbReference>
<evidence type="ECO:0000256" key="6">
    <source>
        <dbReference type="ARBA" id="ARBA00022989"/>
    </source>
</evidence>
<evidence type="ECO:0000313" key="12">
    <source>
        <dbReference type="EMBL" id="MEL0617362.1"/>
    </source>
</evidence>
<keyword evidence="6 9" id="KW-1133">Transmembrane helix</keyword>
<keyword evidence="3" id="KW-1003">Cell membrane</keyword>
<comment type="subunit">
    <text evidence="9">The complex comprises the extracytoplasmic solute receptor protein and the two transmembrane proteins.</text>
</comment>
<sequence length="248" mass="26756">MTDPRLAPWRAQGGAVCDALGRPLVGLGLWVGRLTSWLGLAIILAVLTTVTLNALGINEIANWGSPDVLLFGTAITINSVTELQWHLFGLLTLFGGTYALHSDTHVRVDLFYQRLSPRGRAVVDILGHLIMLIPFCLLIAWLSKHFVTMSYMSGEKSNYGGLVDRYLIKAMLPTGLVFLALGALGQIFENLACLFDPARTPERLKDHEIASLAGLAPQAGKTQDTAAHETAGTTAPKDQADGSHDDAR</sequence>
<gene>
    <name evidence="12" type="ORF">V6243_11010</name>
</gene>
<evidence type="ECO:0000313" key="13">
    <source>
        <dbReference type="Proteomes" id="UP001378242"/>
    </source>
</evidence>
<evidence type="ECO:0000256" key="10">
    <source>
        <dbReference type="SAM" id="MobiDB-lite"/>
    </source>
</evidence>
<dbReference type="PANTHER" id="PTHR35011">
    <property type="entry name" value="2,3-DIKETO-L-GULONATE TRAP TRANSPORTER SMALL PERMEASE PROTEIN YIAM"/>
    <property type="match status" value="1"/>
</dbReference>
<evidence type="ECO:0000256" key="3">
    <source>
        <dbReference type="ARBA" id="ARBA00022475"/>
    </source>
</evidence>
<comment type="caution">
    <text evidence="9">Lacks conserved residue(s) required for the propagation of feature annotation.</text>
</comment>
<dbReference type="EMBL" id="JBAKAP010000011">
    <property type="protein sequence ID" value="MEL0617362.1"/>
    <property type="molecule type" value="Genomic_DNA"/>
</dbReference>
<dbReference type="GeneID" id="43179383"/>
<evidence type="ECO:0000256" key="4">
    <source>
        <dbReference type="ARBA" id="ARBA00022519"/>
    </source>
</evidence>
<dbReference type="PANTHER" id="PTHR35011:SF4">
    <property type="entry name" value="SLL1102 PROTEIN"/>
    <property type="match status" value="1"/>
</dbReference>
<comment type="caution">
    <text evidence="12">The sequence shown here is derived from an EMBL/GenBank/DDBJ whole genome shotgun (WGS) entry which is preliminary data.</text>
</comment>
<evidence type="ECO:0000259" key="11">
    <source>
        <dbReference type="Pfam" id="PF04290"/>
    </source>
</evidence>
<comment type="subcellular location">
    <subcellularLocation>
        <location evidence="1 9">Cell inner membrane</location>
        <topology evidence="1 9">Multi-pass membrane protein</topology>
    </subcellularLocation>
</comment>
<organism evidence="12 13">
    <name type="scientific">Cobetia marina</name>
    <name type="common">Deleya marina</name>
    <dbReference type="NCBI Taxonomy" id="28258"/>
    <lineage>
        <taxon>Bacteria</taxon>
        <taxon>Pseudomonadati</taxon>
        <taxon>Pseudomonadota</taxon>
        <taxon>Gammaproteobacteria</taxon>
        <taxon>Oceanospirillales</taxon>
        <taxon>Halomonadaceae</taxon>
        <taxon>Cobetia</taxon>
    </lineage>
</organism>
<reference evidence="12 13" key="1">
    <citation type="submission" date="2024-02" db="EMBL/GenBank/DDBJ databases">
        <title>Bacteria isolated from the canopy kelp, Nereocystis luetkeana.</title>
        <authorList>
            <person name="Pfister C.A."/>
            <person name="Younker I.T."/>
            <person name="Light S.H."/>
        </authorList>
    </citation>
    <scope>NUCLEOTIDE SEQUENCE [LARGE SCALE GENOMIC DNA]</scope>
    <source>
        <strain evidence="12 13">TI.5.07</strain>
    </source>
</reference>
<feature type="domain" description="Tripartite ATP-independent periplasmic transporters DctQ component" evidence="11">
    <location>
        <begin position="80"/>
        <end position="191"/>
    </location>
</feature>
<dbReference type="Proteomes" id="UP001378242">
    <property type="component" value="Unassembled WGS sequence"/>
</dbReference>
<feature type="region of interest" description="Disordered" evidence="10">
    <location>
        <begin position="215"/>
        <end position="248"/>
    </location>
</feature>
<feature type="compositionally biased region" description="Basic and acidic residues" evidence="10">
    <location>
        <begin position="238"/>
        <end position="248"/>
    </location>
</feature>
<evidence type="ECO:0000256" key="2">
    <source>
        <dbReference type="ARBA" id="ARBA00022448"/>
    </source>
</evidence>
<comment type="similarity">
    <text evidence="8 9">Belongs to the TRAP transporter small permease family.</text>
</comment>